<dbReference type="AlphaFoldDB" id="A0A2X2DYJ5"/>
<dbReference type="InterPro" id="IPR028082">
    <property type="entry name" value="Peripla_BP_I"/>
</dbReference>
<evidence type="ECO:0000313" key="1">
    <source>
        <dbReference type="EMBL" id="SPY99650.1"/>
    </source>
</evidence>
<organism evidence="1 2">
    <name type="scientific">Proteus mirabilis</name>
    <dbReference type="NCBI Taxonomy" id="584"/>
    <lineage>
        <taxon>Bacteria</taxon>
        <taxon>Pseudomonadati</taxon>
        <taxon>Pseudomonadota</taxon>
        <taxon>Gammaproteobacteria</taxon>
        <taxon>Enterobacterales</taxon>
        <taxon>Morganellaceae</taxon>
        <taxon>Proteus</taxon>
    </lineage>
</organism>
<dbReference type="Gene3D" id="3.40.50.2300">
    <property type="match status" value="2"/>
</dbReference>
<dbReference type="EMBL" id="UAUE01000025">
    <property type="protein sequence ID" value="SPY99650.1"/>
    <property type="molecule type" value="Genomic_DNA"/>
</dbReference>
<proteinExistence type="predicted"/>
<protein>
    <submittedName>
        <fullName evidence="1">Trehalose repressor</fullName>
    </submittedName>
</protein>
<name>A0A2X2DYJ5_PROMI</name>
<sequence length="74" mass="8847">MVVIARPLEGFVSICHDDERAVNALMHYFHRDKHYQYISFIGIQINDETTGLLRYQTYLQYCQQHQLISQAQTW</sequence>
<dbReference type="Proteomes" id="UP000251485">
    <property type="component" value="Unassembled WGS sequence"/>
</dbReference>
<accession>A0A2X2DYJ5</accession>
<reference evidence="1 2" key="1">
    <citation type="submission" date="2018-06" db="EMBL/GenBank/DDBJ databases">
        <authorList>
            <consortium name="Pathogen Informatics"/>
            <person name="Doyle S."/>
        </authorList>
    </citation>
    <scope>NUCLEOTIDE SEQUENCE [LARGE SCALE GENOMIC DNA]</scope>
    <source>
        <strain evidence="1 2">NCTC10975</strain>
    </source>
</reference>
<dbReference type="SUPFAM" id="SSF53822">
    <property type="entry name" value="Periplasmic binding protein-like I"/>
    <property type="match status" value="1"/>
</dbReference>
<evidence type="ECO:0000313" key="2">
    <source>
        <dbReference type="Proteomes" id="UP000251485"/>
    </source>
</evidence>
<gene>
    <name evidence="1" type="primary">treR_1</name>
    <name evidence="1" type="ORF">NCTC10975_03436</name>
</gene>